<proteinExistence type="predicted"/>
<dbReference type="OrthoDB" id="416119at2759"/>
<keyword evidence="2" id="KW-1185">Reference proteome</keyword>
<evidence type="ECO:0000313" key="1">
    <source>
        <dbReference type="EMBL" id="GCC42700.1"/>
    </source>
</evidence>
<evidence type="ECO:0000313" key="2">
    <source>
        <dbReference type="Proteomes" id="UP000287033"/>
    </source>
</evidence>
<protein>
    <submittedName>
        <fullName evidence="1">Uncharacterized protein</fullName>
    </submittedName>
</protein>
<dbReference type="Proteomes" id="UP000287033">
    <property type="component" value="Unassembled WGS sequence"/>
</dbReference>
<accession>A0A401TJ71</accession>
<dbReference type="AlphaFoldDB" id="A0A401TJ71"/>
<organism evidence="1 2">
    <name type="scientific">Chiloscyllium punctatum</name>
    <name type="common">Brownbanded bambooshark</name>
    <name type="synonym">Hemiscyllium punctatum</name>
    <dbReference type="NCBI Taxonomy" id="137246"/>
    <lineage>
        <taxon>Eukaryota</taxon>
        <taxon>Metazoa</taxon>
        <taxon>Chordata</taxon>
        <taxon>Craniata</taxon>
        <taxon>Vertebrata</taxon>
        <taxon>Chondrichthyes</taxon>
        <taxon>Elasmobranchii</taxon>
        <taxon>Galeomorphii</taxon>
        <taxon>Galeoidea</taxon>
        <taxon>Orectolobiformes</taxon>
        <taxon>Hemiscylliidae</taxon>
        <taxon>Chiloscyllium</taxon>
    </lineage>
</organism>
<name>A0A401TJ71_CHIPU</name>
<dbReference type="EMBL" id="BEZZ01084479">
    <property type="protein sequence ID" value="GCC42700.1"/>
    <property type="molecule type" value="Genomic_DNA"/>
</dbReference>
<sequence length="109" mass="12055">MERLGKEEIDKSIGAIDPKTVAGSNGVKLKEILTIHVNSVTRLLTGAIPYIETGAIPYILTNSGTVLILKSGNKDDLRDIDNWRLITIKPILLRIFTKIMAKRLTEAVE</sequence>
<comment type="caution">
    <text evidence="1">The sequence shown here is derived from an EMBL/GenBank/DDBJ whole genome shotgun (WGS) entry which is preliminary data.</text>
</comment>
<reference evidence="1 2" key="1">
    <citation type="journal article" date="2018" name="Nat. Ecol. Evol.">
        <title>Shark genomes provide insights into elasmobranch evolution and the origin of vertebrates.</title>
        <authorList>
            <person name="Hara Y"/>
            <person name="Yamaguchi K"/>
            <person name="Onimaru K"/>
            <person name="Kadota M"/>
            <person name="Koyanagi M"/>
            <person name="Keeley SD"/>
            <person name="Tatsumi K"/>
            <person name="Tanaka K"/>
            <person name="Motone F"/>
            <person name="Kageyama Y"/>
            <person name="Nozu R"/>
            <person name="Adachi N"/>
            <person name="Nishimura O"/>
            <person name="Nakagawa R"/>
            <person name="Tanegashima C"/>
            <person name="Kiyatake I"/>
            <person name="Matsumoto R"/>
            <person name="Murakumo K"/>
            <person name="Nishida K"/>
            <person name="Terakita A"/>
            <person name="Kuratani S"/>
            <person name="Sato K"/>
            <person name="Hyodo S Kuraku.S."/>
        </authorList>
    </citation>
    <scope>NUCLEOTIDE SEQUENCE [LARGE SCALE GENOMIC DNA]</scope>
</reference>
<gene>
    <name evidence="1" type="ORF">chiPu_0026645</name>
</gene>